<reference evidence="3" key="1">
    <citation type="journal article" date="2019" name="Int. J. Syst. Evol. Microbiol.">
        <title>The Global Catalogue of Microorganisms (GCM) 10K type strain sequencing project: providing services to taxonomists for standard genome sequencing and annotation.</title>
        <authorList>
            <consortium name="The Broad Institute Genomics Platform"/>
            <consortium name="The Broad Institute Genome Sequencing Center for Infectious Disease"/>
            <person name="Wu L."/>
            <person name="Ma J."/>
        </authorList>
    </citation>
    <scope>NUCLEOTIDE SEQUENCE [LARGE SCALE GENOMIC DNA]</scope>
    <source>
        <strain evidence="3">JCM 17336</strain>
    </source>
</reference>
<feature type="transmembrane region" description="Helical" evidence="1">
    <location>
        <begin position="47"/>
        <end position="67"/>
    </location>
</feature>
<keyword evidence="1" id="KW-1133">Transmembrane helix</keyword>
<evidence type="ECO:0000313" key="2">
    <source>
        <dbReference type="EMBL" id="GAA3730789.1"/>
    </source>
</evidence>
<keyword evidence="1" id="KW-0812">Transmembrane</keyword>
<dbReference type="Proteomes" id="UP001501367">
    <property type="component" value="Unassembled WGS sequence"/>
</dbReference>
<dbReference type="EMBL" id="BAABDT010000002">
    <property type="protein sequence ID" value="GAA3730789.1"/>
    <property type="molecule type" value="Genomic_DNA"/>
</dbReference>
<comment type="caution">
    <text evidence="2">The sequence shown here is derived from an EMBL/GenBank/DDBJ whole genome shotgun (WGS) entry which is preliminary data.</text>
</comment>
<evidence type="ECO:0000313" key="3">
    <source>
        <dbReference type="Proteomes" id="UP001501367"/>
    </source>
</evidence>
<keyword evidence="1" id="KW-0472">Membrane</keyword>
<proteinExistence type="predicted"/>
<protein>
    <recommendedName>
        <fullName evidence="4">YcxB-like protein domain-containing protein</fullName>
    </recommendedName>
</protein>
<evidence type="ECO:0000256" key="1">
    <source>
        <dbReference type="SAM" id="Phobius"/>
    </source>
</evidence>
<keyword evidence="3" id="KW-1185">Reference proteome</keyword>
<organism evidence="2 3">
    <name type="scientific">Flavobacterium ginsengisoli</name>
    <dbReference type="NCBI Taxonomy" id="871694"/>
    <lineage>
        <taxon>Bacteria</taxon>
        <taxon>Pseudomonadati</taxon>
        <taxon>Bacteroidota</taxon>
        <taxon>Flavobacteriia</taxon>
        <taxon>Flavobacteriales</taxon>
        <taxon>Flavobacteriaceae</taxon>
        <taxon>Flavobacterium</taxon>
    </lineage>
</organism>
<feature type="transmembrane region" description="Helical" evidence="1">
    <location>
        <begin position="24"/>
        <end position="41"/>
    </location>
</feature>
<gene>
    <name evidence="2" type="ORF">GCM10022422_11200</name>
</gene>
<evidence type="ECO:0008006" key="4">
    <source>
        <dbReference type="Google" id="ProtNLM"/>
    </source>
</evidence>
<name>A0ABP7F3S5_9FLAO</name>
<accession>A0ABP7F3S5</accession>
<sequence length="161" mass="19155">MEKYEILQNGDNEMTISFYFNKKSLIVPWIIFFSILLLIVSKLNPDLIAETFISIIIAMSALTYVLFNDYFEWYKNKFHVFSIRDEDLYINNKFHCKLYKLQSVNVVYLNGKYSLGWKVYLDVFPISSNDYIIKKHLLEKDAHEIAEKISIFLNRNVKIES</sequence>
<dbReference type="RefSeq" id="WP_345157603.1">
    <property type="nucleotide sequence ID" value="NZ_BAABDT010000002.1"/>
</dbReference>